<evidence type="ECO:0000259" key="8">
    <source>
        <dbReference type="Pfam" id="PF00892"/>
    </source>
</evidence>
<reference evidence="9 10" key="1">
    <citation type="journal article" date="2019" name="Int. J. Syst. Evol. Microbiol.">
        <title>The Global Catalogue of Microorganisms (GCM) 10K type strain sequencing project: providing services to taxonomists for standard genome sequencing and annotation.</title>
        <authorList>
            <consortium name="The Broad Institute Genomics Platform"/>
            <consortium name="The Broad Institute Genome Sequencing Center for Infectious Disease"/>
            <person name="Wu L."/>
            <person name="Ma J."/>
        </authorList>
    </citation>
    <scope>NUCLEOTIDE SEQUENCE [LARGE SCALE GENOMIC DNA]</scope>
    <source>
        <strain evidence="9 10">JCM 15749</strain>
    </source>
</reference>
<dbReference type="InterPro" id="IPR000620">
    <property type="entry name" value="EamA_dom"/>
</dbReference>
<keyword evidence="5 6" id="KW-0472">Membrane</keyword>
<evidence type="ECO:0000256" key="7">
    <source>
        <dbReference type="SAM" id="SignalP"/>
    </source>
</evidence>
<dbReference type="PANTHER" id="PTHR32322:SF2">
    <property type="entry name" value="EAMA DOMAIN-CONTAINING PROTEIN"/>
    <property type="match status" value="1"/>
</dbReference>
<keyword evidence="10" id="KW-1185">Reference proteome</keyword>
<keyword evidence="7" id="KW-0732">Signal</keyword>
<evidence type="ECO:0000256" key="5">
    <source>
        <dbReference type="ARBA" id="ARBA00023136"/>
    </source>
</evidence>
<feature type="transmembrane region" description="Helical" evidence="6">
    <location>
        <begin position="95"/>
        <end position="122"/>
    </location>
</feature>
<gene>
    <name evidence="9" type="ORF">GCM10009821_21140</name>
</gene>
<evidence type="ECO:0000256" key="3">
    <source>
        <dbReference type="ARBA" id="ARBA00022692"/>
    </source>
</evidence>
<feature type="transmembrane region" description="Helical" evidence="6">
    <location>
        <begin position="190"/>
        <end position="215"/>
    </location>
</feature>
<comment type="similarity">
    <text evidence="2">Belongs to the EamA transporter family.</text>
</comment>
<dbReference type="PANTHER" id="PTHR32322">
    <property type="entry name" value="INNER MEMBRANE TRANSPORTER"/>
    <property type="match status" value="1"/>
</dbReference>
<sequence>MRTRLPALAVLLAALCFATTGTAQEIADVDASPAEVGLARILLGGALLAAWAGVAAHRRTSTRGAADATAPAAAVPTPVWVAVGAAGVLGYQVSFFAGTASAGVAVGTVVALGSAPVATGVLDAVVRRRRPDARWFVATALAVVGVALVAGVAGGLTLAWGLAWSVGAGLSYALYTVAGKELLDRSWSSAATMGAMFGVAAAVAVPALLVAGAGWILDARALALVVWLGVVTTTVAYLLFGWGLARLPAAVVATLTLAEPLGATALGVGLLGERLDAAAVVGLVVLGAGLALLTLGGPRAGPKGLAARTTGAD</sequence>
<accession>A0ABN2W178</accession>
<evidence type="ECO:0000256" key="2">
    <source>
        <dbReference type="ARBA" id="ARBA00007362"/>
    </source>
</evidence>
<feature type="transmembrane region" description="Helical" evidence="6">
    <location>
        <begin position="221"/>
        <end position="240"/>
    </location>
</feature>
<feature type="transmembrane region" description="Helical" evidence="6">
    <location>
        <begin position="68"/>
        <end position="89"/>
    </location>
</feature>
<comment type="caution">
    <text evidence="9">The sequence shown here is derived from an EMBL/GenBank/DDBJ whole genome shotgun (WGS) entry which is preliminary data.</text>
</comment>
<dbReference type="InterPro" id="IPR037185">
    <property type="entry name" value="EmrE-like"/>
</dbReference>
<proteinExistence type="inferred from homology"/>
<dbReference type="EMBL" id="BAAAPY010000007">
    <property type="protein sequence ID" value="GAA2080515.1"/>
    <property type="molecule type" value="Genomic_DNA"/>
</dbReference>
<keyword evidence="3 6" id="KW-0812">Transmembrane</keyword>
<protein>
    <submittedName>
        <fullName evidence="9">DMT family transporter</fullName>
    </submittedName>
</protein>
<evidence type="ECO:0000256" key="1">
    <source>
        <dbReference type="ARBA" id="ARBA00004141"/>
    </source>
</evidence>
<feature type="transmembrane region" description="Helical" evidence="6">
    <location>
        <begin position="277"/>
        <end position="295"/>
    </location>
</feature>
<feature type="chain" id="PRO_5045232664" evidence="7">
    <location>
        <begin position="24"/>
        <end position="313"/>
    </location>
</feature>
<name>A0ABN2W178_9ACTN</name>
<feature type="transmembrane region" description="Helical" evidence="6">
    <location>
        <begin position="134"/>
        <end position="153"/>
    </location>
</feature>
<dbReference type="InterPro" id="IPR050638">
    <property type="entry name" value="AA-Vitamin_Transporters"/>
</dbReference>
<feature type="signal peptide" evidence="7">
    <location>
        <begin position="1"/>
        <end position="23"/>
    </location>
</feature>
<keyword evidence="4 6" id="KW-1133">Transmembrane helix</keyword>
<dbReference type="Pfam" id="PF00892">
    <property type="entry name" value="EamA"/>
    <property type="match status" value="2"/>
</dbReference>
<evidence type="ECO:0000256" key="4">
    <source>
        <dbReference type="ARBA" id="ARBA00022989"/>
    </source>
</evidence>
<dbReference type="SUPFAM" id="SSF103481">
    <property type="entry name" value="Multidrug resistance efflux transporter EmrE"/>
    <property type="match status" value="2"/>
</dbReference>
<evidence type="ECO:0000313" key="9">
    <source>
        <dbReference type="EMBL" id="GAA2080515.1"/>
    </source>
</evidence>
<feature type="transmembrane region" description="Helical" evidence="6">
    <location>
        <begin position="247"/>
        <end position="271"/>
    </location>
</feature>
<comment type="subcellular location">
    <subcellularLocation>
        <location evidence="1">Membrane</location>
        <topology evidence="1">Multi-pass membrane protein</topology>
    </subcellularLocation>
</comment>
<feature type="domain" description="EamA" evidence="8">
    <location>
        <begin position="160"/>
        <end position="294"/>
    </location>
</feature>
<dbReference type="Proteomes" id="UP001501480">
    <property type="component" value="Unassembled WGS sequence"/>
</dbReference>
<organism evidence="9 10">
    <name type="scientific">Aeromicrobium halocynthiae</name>
    <dbReference type="NCBI Taxonomy" id="560557"/>
    <lineage>
        <taxon>Bacteria</taxon>
        <taxon>Bacillati</taxon>
        <taxon>Actinomycetota</taxon>
        <taxon>Actinomycetes</taxon>
        <taxon>Propionibacteriales</taxon>
        <taxon>Nocardioidaceae</taxon>
        <taxon>Aeromicrobium</taxon>
    </lineage>
</organism>
<evidence type="ECO:0000256" key="6">
    <source>
        <dbReference type="SAM" id="Phobius"/>
    </source>
</evidence>
<feature type="domain" description="EamA" evidence="8">
    <location>
        <begin position="7"/>
        <end position="149"/>
    </location>
</feature>
<evidence type="ECO:0000313" key="10">
    <source>
        <dbReference type="Proteomes" id="UP001501480"/>
    </source>
</evidence>
<feature type="transmembrane region" description="Helical" evidence="6">
    <location>
        <begin position="39"/>
        <end position="56"/>
    </location>
</feature>